<dbReference type="InterPro" id="IPR038573">
    <property type="entry name" value="BrnT_sf"/>
</dbReference>
<evidence type="ECO:0008006" key="4">
    <source>
        <dbReference type="Google" id="ProtNLM"/>
    </source>
</evidence>
<reference evidence="2 3" key="1">
    <citation type="journal article" date="2011" name="J. Bacteriol.">
        <title>Genome of Ochrobactrum anthropi ATCC 49188 T, a versatile opportunistic pathogen and symbiont of several eukaryotic hosts.</title>
        <authorList>
            <person name="Chain P.S."/>
            <person name="Lang D.M."/>
            <person name="Comerci D.J."/>
            <person name="Malfatti S.A."/>
            <person name="Vergez L.M."/>
            <person name="Shin M."/>
            <person name="Ugalde R.A."/>
            <person name="Garcia E."/>
            <person name="Tolmasky M.E."/>
        </authorList>
    </citation>
    <scope>NUCLEOTIDE SEQUENCE [LARGE SCALE GENOMIC DNA]</scope>
    <source>
        <strain evidence="3">ATCC 49188 / DSM 6882 / CCUG 24695 / JCM 21032 / LMG 3331 / NBRC 15819 / NCTC 12168 / Alc 37</strain>
    </source>
</reference>
<sequence length="86" mass="9942">MKIIWDETKRLTNLEKHKGFDFADLTTEFFDNAAIYPAKQGRLMAVGEFRGETIIATIFVLLGTEALSVISMRRASRKERKLYDEQ</sequence>
<dbReference type="AlphaFoldDB" id="A6WZ45"/>
<feature type="transmembrane region" description="Helical" evidence="1">
    <location>
        <begin position="53"/>
        <end position="72"/>
    </location>
</feature>
<dbReference type="EMBL" id="CP000758">
    <property type="protein sequence ID" value="ABS14249.1"/>
    <property type="molecule type" value="Genomic_DNA"/>
</dbReference>
<evidence type="ECO:0000313" key="3">
    <source>
        <dbReference type="Proteomes" id="UP000002301"/>
    </source>
</evidence>
<dbReference type="KEGG" id="oan:Oant_1533"/>
<organism evidence="2 3">
    <name type="scientific">Brucella anthropi (strain ATCC 49188 / DSM 6882 / CCUG 24695 / JCM 21032 / LMG 3331 / NBRC 15819 / NCTC 12168 / Alc 37)</name>
    <name type="common">Ochrobactrum anthropi</name>
    <dbReference type="NCBI Taxonomy" id="439375"/>
    <lineage>
        <taxon>Bacteria</taxon>
        <taxon>Pseudomonadati</taxon>
        <taxon>Pseudomonadota</taxon>
        <taxon>Alphaproteobacteria</taxon>
        <taxon>Hyphomicrobiales</taxon>
        <taxon>Brucellaceae</taxon>
        <taxon>Brucella/Ochrobactrum group</taxon>
        <taxon>Brucella</taxon>
    </lineage>
</organism>
<dbReference type="PATRIC" id="fig|439375.7.peg.1608"/>
<dbReference type="InterPro" id="IPR007460">
    <property type="entry name" value="BrnT_toxin"/>
</dbReference>
<proteinExistence type="predicted"/>
<keyword evidence="3" id="KW-1185">Reference proteome</keyword>
<gene>
    <name evidence="2" type="ordered locus">Oant_1533</name>
</gene>
<evidence type="ECO:0000256" key="1">
    <source>
        <dbReference type="SAM" id="Phobius"/>
    </source>
</evidence>
<dbReference type="Proteomes" id="UP000002301">
    <property type="component" value="Chromosome 1"/>
</dbReference>
<protein>
    <recommendedName>
        <fullName evidence="4">BrnT family toxin</fullName>
    </recommendedName>
</protein>
<evidence type="ECO:0000313" key="2">
    <source>
        <dbReference type="EMBL" id="ABS14249.1"/>
    </source>
</evidence>
<dbReference type="STRING" id="439375.Oant_1533"/>
<dbReference type="eggNOG" id="COG2929">
    <property type="taxonomic scope" value="Bacteria"/>
</dbReference>
<accession>A6WZ45</accession>
<dbReference type="Pfam" id="PF04365">
    <property type="entry name" value="BrnT_toxin"/>
    <property type="match status" value="1"/>
</dbReference>
<keyword evidence="1" id="KW-0472">Membrane</keyword>
<keyword evidence="1" id="KW-0812">Transmembrane</keyword>
<name>A6WZ45_BRUA4</name>
<keyword evidence="1" id="KW-1133">Transmembrane helix</keyword>
<dbReference type="Gene3D" id="3.10.450.530">
    <property type="entry name" value="Ribonuclease toxin, BrnT, of type II toxin-antitoxin system"/>
    <property type="match status" value="1"/>
</dbReference>
<dbReference type="RefSeq" id="WP_012091587.1">
    <property type="nucleotide sequence ID" value="NC_009667.1"/>
</dbReference>
<dbReference type="HOGENOM" id="CLU_149290_2_1_5"/>